<gene>
    <name evidence="7" type="ORF">C1H46_004938</name>
</gene>
<keyword evidence="8" id="KW-1185">Reference proteome</keyword>
<dbReference type="Proteomes" id="UP000315295">
    <property type="component" value="Unassembled WGS sequence"/>
</dbReference>
<evidence type="ECO:0000256" key="6">
    <source>
        <dbReference type="SAM" id="SignalP"/>
    </source>
</evidence>
<feature type="chain" id="PRO_5021933864" evidence="6">
    <location>
        <begin position="17"/>
        <end position="78"/>
    </location>
</feature>
<evidence type="ECO:0000256" key="4">
    <source>
        <dbReference type="ARBA" id="ARBA00022729"/>
    </source>
</evidence>
<keyword evidence="2" id="KW-0052">Apoplast</keyword>
<keyword evidence="4 6" id="KW-0732">Signal</keyword>
<dbReference type="GO" id="GO:0048046">
    <property type="term" value="C:apoplast"/>
    <property type="evidence" value="ECO:0007669"/>
    <property type="project" value="UniProtKB-SubCell"/>
</dbReference>
<comment type="similarity">
    <text evidence="5">Belongs to the EXORDIUM family.</text>
</comment>
<protein>
    <submittedName>
        <fullName evidence="7">Uncharacterized protein</fullName>
    </submittedName>
</protein>
<evidence type="ECO:0000313" key="8">
    <source>
        <dbReference type="Proteomes" id="UP000315295"/>
    </source>
</evidence>
<accession>A0A540NEH0</accession>
<evidence type="ECO:0000256" key="2">
    <source>
        <dbReference type="ARBA" id="ARBA00022523"/>
    </source>
</evidence>
<evidence type="ECO:0000256" key="5">
    <source>
        <dbReference type="ARBA" id="ARBA00023591"/>
    </source>
</evidence>
<dbReference type="Pfam" id="PF04674">
    <property type="entry name" value="Phi_1"/>
    <property type="match status" value="1"/>
</dbReference>
<comment type="caution">
    <text evidence="7">The sequence shown here is derived from an EMBL/GenBank/DDBJ whole genome shotgun (WGS) entry which is preliminary data.</text>
</comment>
<evidence type="ECO:0000256" key="3">
    <source>
        <dbReference type="ARBA" id="ARBA00022525"/>
    </source>
</evidence>
<sequence>MGIDALLLNFASGLVATVTNPFNTGFFKPGRKSDLVEASTTCCGAVLGKTGKVEVDHTTGVSYNAVGEKGMKFMLPAI</sequence>
<feature type="signal peptide" evidence="6">
    <location>
        <begin position="1"/>
        <end position="16"/>
    </location>
</feature>
<dbReference type="InterPro" id="IPR006766">
    <property type="entry name" value="EXORDIUM-like"/>
</dbReference>
<dbReference type="EMBL" id="VIEB01000057">
    <property type="protein sequence ID" value="TQE09445.1"/>
    <property type="molecule type" value="Genomic_DNA"/>
</dbReference>
<dbReference type="PANTHER" id="PTHR31279:SF13">
    <property type="entry name" value="PROTEIN EXORDIUM-LIKE 6"/>
    <property type="match status" value="1"/>
</dbReference>
<reference evidence="7 8" key="1">
    <citation type="journal article" date="2019" name="G3 (Bethesda)">
        <title>Sequencing of a Wild Apple (Malus baccata) Genome Unravels the Differences Between Cultivated and Wild Apple Species Regarding Disease Resistance and Cold Tolerance.</title>
        <authorList>
            <person name="Chen X."/>
        </authorList>
    </citation>
    <scope>NUCLEOTIDE SEQUENCE [LARGE SCALE GENOMIC DNA]</scope>
    <source>
        <strain evidence="8">cv. Shandingzi</strain>
        <tissue evidence="7">Leaves</tissue>
    </source>
</reference>
<proteinExistence type="inferred from homology"/>
<evidence type="ECO:0000313" key="7">
    <source>
        <dbReference type="EMBL" id="TQE09445.1"/>
    </source>
</evidence>
<comment type="subcellular location">
    <subcellularLocation>
        <location evidence="1">Secreted</location>
        <location evidence="1">Extracellular space</location>
        <location evidence="1">Apoplast</location>
    </subcellularLocation>
</comment>
<organism evidence="7 8">
    <name type="scientific">Malus baccata</name>
    <name type="common">Siberian crab apple</name>
    <name type="synonym">Pyrus baccata</name>
    <dbReference type="NCBI Taxonomy" id="106549"/>
    <lineage>
        <taxon>Eukaryota</taxon>
        <taxon>Viridiplantae</taxon>
        <taxon>Streptophyta</taxon>
        <taxon>Embryophyta</taxon>
        <taxon>Tracheophyta</taxon>
        <taxon>Spermatophyta</taxon>
        <taxon>Magnoliopsida</taxon>
        <taxon>eudicotyledons</taxon>
        <taxon>Gunneridae</taxon>
        <taxon>Pentapetalae</taxon>
        <taxon>rosids</taxon>
        <taxon>fabids</taxon>
        <taxon>Rosales</taxon>
        <taxon>Rosaceae</taxon>
        <taxon>Amygdaloideae</taxon>
        <taxon>Maleae</taxon>
        <taxon>Malus</taxon>
    </lineage>
</organism>
<dbReference type="PANTHER" id="PTHR31279">
    <property type="entry name" value="PROTEIN EXORDIUM-LIKE 5"/>
    <property type="match status" value="1"/>
</dbReference>
<evidence type="ECO:0000256" key="1">
    <source>
        <dbReference type="ARBA" id="ARBA00004271"/>
    </source>
</evidence>
<name>A0A540NEH0_MALBA</name>
<keyword evidence="3" id="KW-0964">Secreted</keyword>
<dbReference type="AlphaFoldDB" id="A0A540NEH0"/>
<dbReference type="STRING" id="106549.A0A540NEH0"/>